<evidence type="ECO:0000256" key="1">
    <source>
        <dbReference type="ARBA" id="ARBA00000085"/>
    </source>
</evidence>
<dbReference type="EC" id="2.7.13.3" evidence="2"/>
<feature type="domain" description="Histidine kinase" evidence="7">
    <location>
        <begin position="466"/>
        <end position="652"/>
    </location>
</feature>
<dbReference type="PANTHER" id="PTHR24421">
    <property type="entry name" value="NITRATE/NITRITE SENSOR PROTEIN NARX-RELATED"/>
    <property type="match status" value="1"/>
</dbReference>
<keyword evidence="3 8" id="KW-0808">Transferase</keyword>
<dbReference type="InterPro" id="IPR036890">
    <property type="entry name" value="HATPase_C_sf"/>
</dbReference>
<dbReference type="GO" id="GO:0004673">
    <property type="term" value="F:protein histidine kinase activity"/>
    <property type="evidence" value="ECO:0007669"/>
    <property type="project" value="UniProtKB-EC"/>
</dbReference>
<feature type="transmembrane region" description="Helical" evidence="6">
    <location>
        <begin position="218"/>
        <end position="238"/>
    </location>
</feature>
<evidence type="ECO:0000313" key="8">
    <source>
        <dbReference type="EMBL" id="CAA2109311.1"/>
    </source>
</evidence>
<keyword evidence="6" id="KW-0472">Membrane</keyword>
<name>A0A679JJW9_VARPD</name>
<feature type="transmembrane region" description="Helical" evidence="6">
    <location>
        <begin position="308"/>
        <end position="327"/>
    </location>
</feature>
<keyword evidence="6" id="KW-1133">Transmembrane helix</keyword>
<feature type="transmembrane region" description="Helical" evidence="6">
    <location>
        <begin position="398"/>
        <end position="416"/>
    </location>
</feature>
<feature type="transmembrane region" description="Helical" evidence="6">
    <location>
        <begin position="245"/>
        <end position="264"/>
    </location>
</feature>
<evidence type="ECO:0000256" key="4">
    <source>
        <dbReference type="ARBA" id="ARBA00022777"/>
    </source>
</evidence>
<evidence type="ECO:0000256" key="5">
    <source>
        <dbReference type="ARBA" id="ARBA00023012"/>
    </source>
</evidence>
<evidence type="ECO:0000256" key="2">
    <source>
        <dbReference type="ARBA" id="ARBA00012438"/>
    </source>
</evidence>
<dbReference type="Pfam" id="PF02518">
    <property type="entry name" value="HATPase_c"/>
    <property type="match status" value="1"/>
</dbReference>
<organism evidence="8">
    <name type="scientific">Variovorax paradoxus</name>
    <dbReference type="NCBI Taxonomy" id="34073"/>
    <lineage>
        <taxon>Bacteria</taxon>
        <taxon>Pseudomonadati</taxon>
        <taxon>Pseudomonadota</taxon>
        <taxon>Betaproteobacteria</taxon>
        <taxon>Burkholderiales</taxon>
        <taxon>Comamonadaceae</taxon>
        <taxon>Variovorax</taxon>
    </lineage>
</organism>
<dbReference type="CDD" id="cd16917">
    <property type="entry name" value="HATPase_UhpB-NarQ-NarX-like"/>
    <property type="match status" value="1"/>
</dbReference>
<feature type="transmembrane region" description="Helical" evidence="6">
    <location>
        <begin position="276"/>
        <end position="296"/>
    </location>
</feature>
<keyword evidence="6" id="KW-0812">Transmembrane</keyword>
<dbReference type="AlphaFoldDB" id="A0A679JJW9"/>
<sequence length="684" mass="75151">MRPAGAGGGRIGRWFALVLPVVLLACLTNLHASEPPASSEPPRAGGSQGTVHITRADLLSVPGTGYSAPPLRIDDAMLPREGWKTVDLPYTAARELVPTPEGGIRTLTDWYRIDLGALSLPAQQRLLYLPRWKTLGHIAVYGDGVLLYQSHGSPVHNGYNHPLLLPLNATAGAPAPTSVLIRVDRLRSSGSGFSTVWVGDEDALVWRYQVRQLLEVQLPFMGSAAFLAVGAFAFAVWLGRRRESLYLLFSAISALAFLRMLHYYVGGSYIPLSDEWFEWLTVASLLWLIMLIHLFLQRLHQNPSPWLTRTALTLTVACSVATMPHVSTSIGSLYLFTPLLNLMVLPVAVLIFAVNLRKALRAQLPEGRLVAGWTVFAVVFTSYDGLLQNNLVSPESVYTSPYAIIGLFFVFSFIMFQRYTDAFAEVGRLNTGLARRLQEREAELEQSYQRLRVVENQHMLNAERKRLMQDMHDGLGSTLISAIRSVERGAMSDAEISSLLKGCMEDLKLVIDSMESVDADLLLLLATLRFRLAPRIEGAGVTLRWEVQPVPALTWLDPDSALHILRIVQECVANVLRHTQATTIGVSTSTVDDGVSVVIEDNGAGFPVEEALRRSGRGLRNQQRRAAAIGGNVQWESGSAGTRFTLWLPLRRDANANADAGKVHQFFPVSPSPAAGVRVQAPSQ</sequence>
<comment type="catalytic activity">
    <reaction evidence="1">
        <text>ATP + protein L-histidine = ADP + protein N-phospho-L-histidine.</text>
        <dbReference type="EC" id="2.7.13.3"/>
    </reaction>
</comment>
<dbReference type="GO" id="GO:0000160">
    <property type="term" value="P:phosphorelay signal transduction system"/>
    <property type="evidence" value="ECO:0007669"/>
    <property type="project" value="UniProtKB-KW"/>
</dbReference>
<evidence type="ECO:0000256" key="6">
    <source>
        <dbReference type="SAM" id="Phobius"/>
    </source>
</evidence>
<dbReference type="PANTHER" id="PTHR24421:SF10">
    <property type="entry name" value="NITRATE_NITRITE SENSOR PROTEIN NARQ"/>
    <property type="match status" value="1"/>
</dbReference>
<dbReference type="RefSeq" id="WP_339093254.1">
    <property type="nucleotide sequence ID" value="NZ_LR743508.1"/>
</dbReference>
<dbReference type="EMBL" id="LR743508">
    <property type="protein sequence ID" value="CAA2109311.1"/>
    <property type="molecule type" value="Genomic_DNA"/>
</dbReference>
<keyword evidence="4" id="KW-0418">Kinase</keyword>
<dbReference type="InterPro" id="IPR005467">
    <property type="entry name" value="His_kinase_dom"/>
</dbReference>
<gene>
    <name evidence="8" type="primary">vraS_2</name>
    <name evidence="8" type="ORF">VVAX_05582</name>
</gene>
<protein>
    <recommendedName>
        <fullName evidence="2">histidine kinase</fullName>
        <ecNumber evidence="2">2.7.13.3</ecNumber>
    </recommendedName>
</protein>
<accession>A0A679JJW9</accession>
<dbReference type="Gene3D" id="3.30.565.10">
    <property type="entry name" value="Histidine kinase-like ATPase, C-terminal domain"/>
    <property type="match status" value="1"/>
</dbReference>
<dbReference type="PROSITE" id="PS50109">
    <property type="entry name" value="HIS_KIN"/>
    <property type="match status" value="1"/>
</dbReference>
<dbReference type="PROSITE" id="PS51257">
    <property type="entry name" value="PROKAR_LIPOPROTEIN"/>
    <property type="match status" value="1"/>
</dbReference>
<dbReference type="InterPro" id="IPR050482">
    <property type="entry name" value="Sensor_HK_TwoCompSys"/>
</dbReference>
<dbReference type="InterPro" id="IPR003594">
    <property type="entry name" value="HATPase_dom"/>
</dbReference>
<reference evidence="8" key="1">
    <citation type="submission" date="2019-12" db="EMBL/GenBank/DDBJ databases">
        <authorList>
            <person name="Cremers G."/>
        </authorList>
    </citation>
    <scope>NUCLEOTIDE SEQUENCE</scope>
    <source>
        <strain evidence="8">Vvax</strain>
    </source>
</reference>
<evidence type="ECO:0000259" key="7">
    <source>
        <dbReference type="PROSITE" id="PS50109"/>
    </source>
</evidence>
<feature type="transmembrane region" description="Helical" evidence="6">
    <location>
        <begin position="333"/>
        <end position="356"/>
    </location>
</feature>
<proteinExistence type="predicted"/>
<feature type="transmembrane region" description="Helical" evidence="6">
    <location>
        <begin position="368"/>
        <end position="386"/>
    </location>
</feature>
<dbReference type="SUPFAM" id="SSF55874">
    <property type="entry name" value="ATPase domain of HSP90 chaperone/DNA topoisomerase II/histidine kinase"/>
    <property type="match status" value="1"/>
</dbReference>
<keyword evidence="5" id="KW-0902">Two-component regulatory system</keyword>
<dbReference type="SMART" id="SM00387">
    <property type="entry name" value="HATPase_c"/>
    <property type="match status" value="1"/>
</dbReference>
<evidence type="ECO:0000256" key="3">
    <source>
        <dbReference type="ARBA" id="ARBA00022679"/>
    </source>
</evidence>